<comment type="caution">
    <text evidence="1">The sequence shown here is derived from an EMBL/GenBank/DDBJ whole genome shotgun (WGS) entry which is preliminary data.</text>
</comment>
<name>A0A9J6RQ78_9GAMM</name>
<protein>
    <submittedName>
        <fullName evidence="1">RidA family protein</fullName>
    </submittedName>
</protein>
<reference evidence="1 2" key="1">
    <citation type="submission" date="2022-12" db="EMBL/GenBank/DDBJ databases">
        <title>Dasania phycosphaerae sp. nov., isolated from particulate material of the south coast of Korea.</title>
        <authorList>
            <person name="Jiang Y."/>
        </authorList>
    </citation>
    <scope>NUCLEOTIDE SEQUENCE [LARGE SCALE GENOMIC DNA]</scope>
    <source>
        <strain evidence="1 2">GY-19</strain>
    </source>
</reference>
<proteinExistence type="predicted"/>
<dbReference type="PANTHER" id="PTHR47328">
    <property type="match status" value="1"/>
</dbReference>
<dbReference type="Proteomes" id="UP001069090">
    <property type="component" value="Unassembled WGS sequence"/>
</dbReference>
<dbReference type="CDD" id="cd06150">
    <property type="entry name" value="YjgF_YER057c_UK114_like_2"/>
    <property type="match status" value="1"/>
</dbReference>
<organism evidence="1 2">
    <name type="scientific">Dasania phycosphaerae</name>
    <dbReference type="NCBI Taxonomy" id="2950436"/>
    <lineage>
        <taxon>Bacteria</taxon>
        <taxon>Pseudomonadati</taxon>
        <taxon>Pseudomonadota</taxon>
        <taxon>Gammaproteobacteria</taxon>
        <taxon>Cellvibrionales</taxon>
        <taxon>Spongiibacteraceae</taxon>
        <taxon>Dasania</taxon>
    </lineage>
</organism>
<evidence type="ECO:0000313" key="1">
    <source>
        <dbReference type="EMBL" id="MCZ0866660.1"/>
    </source>
</evidence>
<evidence type="ECO:0000313" key="2">
    <source>
        <dbReference type="Proteomes" id="UP001069090"/>
    </source>
</evidence>
<dbReference type="AlphaFoldDB" id="A0A9J6RQ78"/>
<sequence>MAITRLEKSGRMSQVSIQGNMIYLAGQVGQGDSITTQTLDALSEAERLLTLAGSDKSHILSATIWLANMDDFEAMNVIWDAWVDPEHPPSRACAEAKLATPEYLVEFIFVAAKKG</sequence>
<accession>A0A9J6RQ78</accession>
<dbReference type="EMBL" id="JAPTGG010000014">
    <property type="protein sequence ID" value="MCZ0866660.1"/>
    <property type="molecule type" value="Genomic_DNA"/>
</dbReference>
<gene>
    <name evidence="1" type="ORF">O0V09_15720</name>
</gene>
<dbReference type="Pfam" id="PF01042">
    <property type="entry name" value="Ribonuc_L-PSP"/>
    <property type="match status" value="1"/>
</dbReference>
<dbReference type="InterPro" id="IPR035959">
    <property type="entry name" value="RutC-like_sf"/>
</dbReference>
<dbReference type="RefSeq" id="WP_258332687.1">
    <property type="nucleotide sequence ID" value="NZ_JAPTGG010000014.1"/>
</dbReference>
<dbReference type="InterPro" id="IPR035709">
    <property type="entry name" value="YoaB-like"/>
</dbReference>
<dbReference type="PANTHER" id="PTHR47328:SF1">
    <property type="entry name" value="RUTC FAMILY PROTEIN YOAB"/>
    <property type="match status" value="1"/>
</dbReference>
<dbReference type="InterPro" id="IPR006175">
    <property type="entry name" value="YjgF/YER057c/UK114"/>
</dbReference>
<dbReference type="Gene3D" id="3.30.1330.40">
    <property type="entry name" value="RutC-like"/>
    <property type="match status" value="1"/>
</dbReference>
<keyword evidence="2" id="KW-1185">Reference proteome</keyword>
<dbReference type="SUPFAM" id="SSF55298">
    <property type="entry name" value="YjgF-like"/>
    <property type="match status" value="1"/>
</dbReference>